<keyword evidence="1" id="KW-0805">Transcription regulation</keyword>
<evidence type="ECO:0000313" key="5">
    <source>
        <dbReference type="EMBL" id="EEA85489.1"/>
    </source>
</evidence>
<protein>
    <submittedName>
        <fullName evidence="5">DNA-binding helix-turn-helix protein</fullName>
    </submittedName>
</protein>
<dbReference type="PROSITE" id="PS50943">
    <property type="entry name" value="HTH_CROC1"/>
    <property type="match status" value="2"/>
</dbReference>
<keyword evidence="6" id="KW-1185">Reference proteome</keyword>
<organism evidence="5 6">
    <name type="scientific">Peptacetobacter hiranonis (strain DSM 13275 / JCM 10541 / KCTC 15199 / TO-931)</name>
    <name type="common">Clostridium hiranonis</name>
    <dbReference type="NCBI Taxonomy" id="500633"/>
    <lineage>
        <taxon>Bacteria</taxon>
        <taxon>Bacillati</taxon>
        <taxon>Bacillota</taxon>
        <taxon>Clostridia</taxon>
        <taxon>Peptostreptococcales</taxon>
        <taxon>Peptostreptococcaceae</taxon>
        <taxon>Peptacetobacter</taxon>
    </lineage>
</organism>
<dbReference type="AlphaFoldDB" id="B6FY94"/>
<reference evidence="5 6" key="1">
    <citation type="submission" date="2008-09" db="EMBL/GenBank/DDBJ databases">
        <authorList>
            <person name="Fulton L."/>
            <person name="Clifton S."/>
            <person name="Fulton B."/>
            <person name="Xu J."/>
            <person name="Minx P."/>
            <person name="Pepin K.H."/>
            <person name="Johnson M."/>
            <person name="Thiruvilangam P."/>
            <person name="Bhonagiri V."/>
            <person name="Nash W.E."/>
            <person name="Mardis E.R."/>
            <person name="Wilson R.K."/>
        </authorList>
    </citation>
    <scope>NUCLEOTIDE SEQUENCE [LARGE SCALE GENOMIC DNA]</scope>
    <source>
        <strain evidence="5 6">DSM 13275</strain>
    </source>
</reference>
<evidence type="ECO:0000256" key="2">
    <source>
        <dbReference type="ARBA" id="ARBA00023125"/>
    </source>
</evidence>
<dbReference type="SUPFAM" id="SSF47413">
    <property type="entry name" value="lambda repressor-like DNA-binding domains"/>
    <property type="match status" value="2"/>
</dbReference>
<sequence>MPESDYRKLLLIIGNNISIERKRQGLSKIKLVEKAEYYRVGLSRLEKGEQDIQLKTLLRISKALNVNPANLCTRSFERERSGYFEDDYLLIFADNIRNRLKKLNRLELSISSKGYGIDQTTISRILKGKIKNPRISTMNELAYAVSSDLSVLLKRNN</sequence>
<dbReference type="Proteomes" id="UP000003178">
    <property type="component" value="Unassembled WGS sequence"/>
</dbReference>
<dbReference type="OrthoDB" id="9815697at2"/>
<dbReference type="InterPro" id="IPR001387">
    <property type="entry name" value="Cro/C1-type_HTH"/>
</dbReference>
<accession>B6FY94</accession>
<dbReference type="InterPro" id="IPR010982">
    <property type="entry name" value="Lambda_DNA-bd_dom_sf"/>
</dbReference>
<dbReference type="HOGENOM" id="CLU_1674850_0_0_9"/>
<evidence type="ECO:0000259" key="4">
    <source>
        <dbReference type="PROSITE" id="PS50943"/>
    </source>
</evidence>
<keyword evidence="3" id="KW-0804">Transcription</keyword>
<gene>
    <name evidence="5" type="ORF">CLOHIR_00845</name>
</gene>
<dbReference type="Pfam" id="PF01381">
    <property type="entry name" value="HTH_3"/>
    <property type="match status" value="1"/>
</dbReference>
<comment type="caution">
    <text evidence="5">The sequence shown here is derived from an EMBL/GenBank/DDBJ whole genome shotgun (WGS) entry which is preliminary data.</text>
</comment>
<dbReference type="CDD" id="cd00093">
    <property type="entry name" value="HTH_XRE"/>
    <property type="match status" value="1"/>
</dbReference>
<evidence type="ECO:0000313" key="6">
    <source>
        <dbReference type="Proteomes" id="UP000003178"/>
    </source>
</evidence>
<evidence type="ECO:0000256" key="3">
    <source>
        <dbReference type="ARBA" id="ARBA00023163"/>
    </source>
</evidence>
<dbReference type="Gene3D" id="1.10.260.40">
    <property type="entry name" value="lambda repressor-like DNA-binding domains"/>
    <property type="match status" value="2"/>
</dbReference>
<keyword evidence="2 5" id="KW-0238">DNA-binding</keyword>
<dbReference type="EMBL" id="ABWP01000033">
    <property type="protein sequence ID" value="EEA85489.1"/>
    <property type="molecule type" value="Genomic_DNA"/>
</dbReference>
<feature type="domain" description="HTH cro/C1-type" evidence="4">
    <location>
        <begin position="17"/>
        <end position="71"/>
    </location>
</feature>
<dbReference type="SMART" id="SM00530">
    <property type="entry name" value="HTH_XRE"/>
    <property type="match status" value="2"/>
</dbReference>
<evidence type="ECO:0000256" key="1">
    <source>
        <dbReference type="ARBA" id="ARBA00023015"/>
    </source>
</evidence>
<dbReference type="PANTHER" id="PTHR40661:SF3">
    <property type="entry name" value="FELS-1 PROPHAGE TRANSCRIPTIONAL REGULATOR"/>
    <property type="match status" value="1"/>
</dbReference>
<dbReference type="RefSeq" id="WP_006439757.1">
    <property type="nucleotide sequence ID" value="NZ_DS995356.1"/>
</dbReference>
<name>B6FY94_PEPHT</name>
<feature type="domain" description="HTH cro/C1-type" evidence="4">
    <location>
        <begin position="116"/>
        <end position="152"/>
    </location>
</feature>
<proteinExistence type="predicted"/>
<reference evidence="5 6" key="2">
    <citation type="submission" date="2008-10" db="EMBL/GenBank/DDBJ databases">
        <title>Draft genome sequence of Clostridium hiranonis (DSM 13275).</title>
        <authorList>
            <person name="Sudarsanam P."/>
            <person name="Ley R."/>
            <person name="Guruge J."/>
            <person name="Turnbaugh P.J."/>
            <person name="Mahowald M."/>
            <person name="Liep D."/>
            <person name="Gordon J."/>
        </authorList>
    </citation>
    <scope>NUCLEOTIDE SEQUENCE [LARGE SCALE GENOMIC DNA]</scope>
    <source>
        <strain evidence="5 6">DSM 13275</strain>
    </source>
</reference>
<dbReference type="GO" id="GO:0003677">
    <property type="term" value="F:DNA binding"/>
    <property type="evidence" value="ECO:0007669"/>
    <property type="project" value="UniProtKB-KW"/>
</dbReference>
<dbReference type="PANTHER" id="PTHR40661">
    <property type="match status" value="1"/>
</dbReference>